<evidence type="ECO:0000256" key="1">
    <source>
        <dbReference type="SAM" id="SignalP"/>
    </source>
</evidence>
<dbReference type="Proteomes" id="UP000039865">
    <property type="component" value="Unassembled WGS sequence"/>
</dbReference>
<accession>A0A078AVM4</accession>
<dbReference type="InParanoid" id="A0A078AVM4"/>
<feature type="signal peptide" evidence="1">
    <location>
        <begin position="1"/>
        <end position="19"/>
    </location>
</feature>
<dbReference type="OrthoDB" id="187102at2759"/>
<keyword evidence="1" id="KW-0732">Signal</keyword>
<dbReference type="OMA" id="DFSTHIP"/>
<reference evidence="2 3" key="1">
    <citation type="submission" date="2014-06" db="EMBL/GenBank/DDBJ databases">
        <authorList>
            <person name="Swart Estienne"/>
        </authorList>
    </citation>
    <scope>NUCLEOTIDE SEQUENCE [LARGE SCALE GENOMIC DNA]</scope>
    <source>
        <strain evidence="2 3">130c</strain>
    </source>
</reference>
<dbReference type="EMBL" id="CCKQ01014366">
    <property type="protein sequence ID" value="CDW86121.1"/>
    <property type="molecule type" value="Genomic_DNA"/>
</dbReference>
<proteinExistence type="predicted"/>
<organism evidence="2 3">
    <name type="scientific">Stylonychia lemnae</name>
    <name type="common">Ciliate</name>
    <dbReference type="NCBI Taxonomy" id="5949"/>
    <lineage>
        <taxon>Eukaryota</taxon>
        <taxon>Sar</taxon>
        <taxon>Alveolata</taxon>
        <taxon>Ciliophora</taxon>
        <taxon>Intramacronucleata</taxon>
        <taxon>Spirotrichea</taxon>
        <taxon>Stichotrichia</taxon>
        <taxon>Sporadotrichida</taxon>
        <taxon>Oxytrichidae</taxon>
        <taxon>Stylonychinae</taxon>
        <taxon>Stylonychia</taxon>
    </lineage>
</organism>
<evidence type="ECO:0000313" key="3">
    <source>
        <dbReference type="Proteomes" id="UP000039865"/>
    </source>
</evidence>
<evidence type="ECO:0000313" key="2">
    <source>
        <dbReference type="EMBL" id="CDW86121.1"/>
    </source>
</evidence>
<name>A0A078AVM4_STYLE</name>
<keyword evidence="3" id="KW-1185">Reference proteome</keyword>
<dbReference type="AlphaFoldDB" id="A0A078AVM4"/>
<gene>
    <name evidence="2" type="primary">Contig13358.g14253</name>
    <name evidence="2" type="ORF">STYLEM_15212</name>
</gene>
<sequence length="353" mass="39497">MKRIAITLIVSALVASSQALADWELSGTNYEGQSAAQKQQQLWNQITQNPKSNDWFSPAALAGIFVESMEPSLKWVGDTFENGFFGARSKYIHTVGNTATAKFTPVSNNQGYTGIFQSGADHAVIRLSLAKQPDSTKPTPAQAEDNFIPGFGLKFLRDNTHSGNLVAMYGVDGANTWNFFRQDFSNHIPDPISVPQQILGKKFATATPYIQYVGLSDIASYDQHGKQVSSPKFPFQLVFESPLKEKYSEEYTQNFQDQLQQIPQGTLLYKVFAYADPSAQKVHIADLTLTSPLVKSFFGDRYLFFKHQDMQEDLLLRPEWKSHLKVASPRCPVTFIKEIAQSSIQTISKLFSQ</sequence>
<feature type="chain" id="PRO_5001729648" evidence="1">
    <location>
        <begin position="20"/>
        <end position="353"/>
    </location>
</feature>
<protein>
    <submittedName>
        <fullName evidence="2">Uncharacterized protein</fullName>
    </submittedName>
</protein>